<dbReference type="Proteomes" id="UP000474159">
    <property type="component" value="Unassembled WGS sequence"/>
</dbReference>
<sequence length="90" mass="9652">MSDHPDMRLLCGACRIAPDIGSDTRRDRMATCPGCGRSDSFGAVLREAGRFLAGRIVCDGIAMSPRVEGGRFRPAGVARSHEGSFRWVAA</sequence>
<protein>
    <submittedName>
        <fullName evidence="1">Uncharacterized protein</fullName>
    </submittedName>
</protein>
<dbReference type="OrthoDB" id="7870243at2"/>
<keyword evidence="2" id="KW-1185">Reference proteome</keyword>
<evidence type="ECO:0000313" key="1">
    <source>
        <dbReference type="EMBL" id="KAB1079534.1"/>
    </source>
</evidence>
<dbReference type="EMBL" id="VZZK01000008">
    <property type="protein sequence ID" value="KAB1079534.1"/>
    <property type="molecule type" value="Genomic_DNA"/>
</dbReference>
<gene>
    <name evidence="1" type="ORF">F6X53_09560</name>
</gene>
<comment type="caution">
    <text evidence="1">The sequence shown here is derived from an EMBL/GenBank/DDBJ whole genome shotgun (WGS) entry which is preliminary data.</text>
</comment>
<evidence type="ECO:0000313" key="2">
    <source>
        <dbReference type="Proteomes" id="UP000474159"/>
    </source>
</evidence>
<organism evidence="1 2">
    <name type="scientific">Methylobacterium soli</name>
    <dbReference type="NCBI Taxonomy" id="553447"/>
    <lineage>
        <taxon>Bacteria</taxon>
        <taxon>Pseudomonadati</taxon>
        <taxon>Pseudomonadota</taxon>
        <taxon>Alphaproteobacteria</taxon>
        <taxon>Hyphomicrobiales</taxon>
        <taxon>Methylobacteriaceae</taxon>
        <taxon>Methylobacterium</taxon>
    </lineage>
</organism>
<proteinExistence type="predicted"/>
<name>A0A6L3T154_9HYPH</name>
<dbReference type="AlphaFoldDB" id="A0A6L3T154"/>
<reference evidence="1 2" key="1">
    <citation type="submission" date="2019-09" db="EMBL/GenBank/DDBJ databases">
        <title>YIM 48816 draft genome.</title>
        <authorList>
            <person name="Jiang L."/>
        </authorList>
    </citation>
    <scope>NUCLEOTIDE SEQUENCE [LARGE SCALE GENOMIC DNA]</scope>
    <source>
        <strain evidence="1 2">YIM 48816</strain>
    </source>
</reference>
<accession>A0A6L3T154</accession>
<dbReference type="RefSeq" id="WP_150999797.1">
    <property type="nucleotide sequence ID" value="NZ_BPQY01000101.1"/>
</dbReference>